<keyword evidence="2" id="KW-1185">Reference proteome</keyword>
<protein>
    <submittedName>
        <fullName evidence="1">Uncharacterized protein</fullName>
    </submittedName>
</protein>
<evidence type="ECO:0000313" key="1">
    <source>
        <dbReference type="EMBL" id="SFD72607.1"/>
    </source>
</evidence>
<accession>A0A1I1UPA7</accession>
<dbReference type="EMBL" id="FOMZ01000002">
    <property type="protein sequence ID" value="SFD72607.1"/>
    <property type="molecule type" value="Genomic_DNA"/>
</dbReference>
<proteinExistence type="predicted"/>
<dbReference type="AlphaFoldDB" id="A0A1I1UPA7"/>
<name>A0A1I1UPA7_9ACTN</name>
<reference evidence="2" key="1">
    <citation type="submission" date="2016-10" db="EMBL/GenBank/DDBJ databases">
        <authorList>
            <person name="Varghese N."/>
            <person name="Submissions S."/>
        </authorList>
    </citation>
    <scope>NUCLEOTIDE SEQUENCE [LARGE SCALE GENOMIC DNA]</scope>
    <source>
        <strain evidence="2">DSM 45004</strain>
    </source>
</reference>
<sequence length="213" mass="23084">MSGLHVVHRCVTGPEPRWEGYLVGREAVVTARSLPHVRRDLEKILVDRLAEWPSEGLVEHTEHDLGDGVWVRESLDEHTLRRAHTTRVVLDALADSRLREQLTALPETLAGGVVVLSTVGGDTLDWIRDQHDGYGTLVVANALTNHRLWWNALTPPGGESTTASPGAVSLTDLELSTAEGSIDEWIAASECGRAIVADTLPTEPTTGGPGWGR</sequence>
<organism evidence="1 2">
    <name type="scientific">Actinopolyspora alba</name>
    <dbReference type="NCBI Taxonomy" id="673379"/>
    <lineage>
        <taxon>Bacteria</taxon>
        <taxon>Bacillati</taxon>
        <taxon>Actinomycetota</taxon>
        <taxon>Actinomycetes</taxon>
        <taxon>Actinopolysporales</taxon>
        <taxon>Actinopolysporaceae</taxon>
        <taxon>Actinopolyspora</taxon>
        <taxon>Actinopolyspora alba group</taxon>
    </lineage>
</organism>
<dbReference type="Proteomes" id="UP000198716">
    <property type="component" value="Unassembled WGS sequence"/>
</dbReference>
<dbReference type="RefSeq" id="WP_092924098.1">
    <property type="nucleotide sequence ID" value="NZ_FOMZ01000002.1"/>
</dbReference>
<evidence type="ECO:0000313" key="2">
    <source>
        <dbReference type="Proteomes" id="UP000198716"/>
    </source>
</evidence>
<gene>
    <name evidence="1" type="ORF">SAMN04487819_102334</name>
</gene>